<dbReference type="EMBL" id="FQTU01000006">
    <property type="protein sequence ID" value="SHE75432.1"/>
    <property type="molecule type" value="Genomic_DNA"/>
</dbReference>
<protein>
    <submittedName>
        <fullName evidence="3">Predicted metal-dependent hydrolase, TIM-barrel fold</fullName>
    </submittedName>
</protein>
<dbReference type="Gene3D" id="3.20.20.140">
    <property type="entry name" value="Metal-dependent hydrolases"/>
    <property type="match status" value="1"/>
</dbReference>
<reference evidence="3 4" key="1">
    <citation type="submission" date="2016-11" db="EMBL/GenBank/DDBJ databases">
        <authorList>
            <person name="Jaros S."/>
            <person name="Januszkiewicz K."/>
            <person name="Wedrychowicz H."/>
        </authorList>
    </citation>
    <scope>NUCLEOTIDE SEQUENCE [LARGE SCALE GENOMIC DNA]</scope>
    <source>
        <strain evidence="3 4">DSM 14828</strain>
    </source>
</reference>
<dbReference type="OrthoDB" id="9771932at2"/>
<dbReference type="InterPro" id="IPR032465">
    <property type="entry name" value="ACMSD"/>
</dbReference>
<keyword evidence="1" id="KW-0456">Lyase</keyword>
<dbReference type="InterPro" id="IPR006680">
    <property type="entry name" value="Amidohydro-rel"/>
</dbReference>
<keyword evidence="4" id="KW-1185">Reference proteome</keyword>
<evidence type="ECO:0000313" key="4">
    <source>
        <dbReference type="Proteomes" id="UP000184251"/>
    </source>
</evidence>
<dbReference type="STRING" id="1120975.SAMN02746064_01143"/>
<keyword evidence="3" id="KW-0378">Hydrolase</keyword>
<organism evidence="3 4">
    <name type="scientific">Alkalibacter saccharofermentans DSM 14828</name>
    <dbReference type="NCBI Taxonomy" id="1120975"/>
    <lineage>
        <taxon>Bacteria</taxon>
        <taxon>Bacillati</taxon>
        <taxon>Bacillota</taxon>
        <taxon>Clostridia</taxon>
        <taxon>Eubacteriales</taxon>
        <taxon>Eubacteriaceae</taxon>
        <taxon>Alkalibacter</taxon>
    </lineage>
</organism>
<evidence type="ECO:0000259" key="2">
    <source>
        <dbReference type="Pfam" id="PF04909"/>
    </source>
</evidence>
<dbReference type="InterPro" id="IPR032466">
    <property type="entry name" value="Metal_Hydrolase"/>
</dbReference>
<gene>
    <name evidence="3" type="ORF">SAMN02746064_01143</name>
</gene>
<dbReference type="GO" id="GO:0016831">
    <property type="term" value="F:carboxy-lyase activity"/>
    <property type="evidence" value="ECO:0007669"/>
    <property type="project" value="InterPro"/>
</dbReference>
<proteinExistence type="predicted"/>
<dbReference type="SUPFAM" id="SSF51556">
    <property type="entry name" value="Metallo-dependent hydrolases"/>
    <property type="match status" value="1"/>
</dbReference>
<dbReference type="GO" id="GO:0016787">
    <property type="term" value="F:hydrolase activity"/>
    <property type="evidence" value="ECO:0007669"/>
    <property type="project" value="UniProtKB-KW"/>
</dbReference>
<accession>A0A1M4W396</accession>
<feature type="domain" description="Amidohydrolase-related" evidence="2">
    <location>
        <begin position="5"/>
        <end position="288"/>
    </location>
</feature>
<evidence type="ECO:0000256" key="1">
    <source>
        <dbReference type="ARBA" id="ARBA00023239"/>
    </source>
</evidence>
<evidence type="ECO:0000313" key="3">
    <source>
        <dbReference type="EMBL" id="SHE75432.1"/>
    </source>
</evidence>
<name>A0A1M4W396_9FIRM</name>
<sequence length="290" mass="32971">MNKKIDIHLHVAYDGLDGFFEPYYFADGKTMKQYMEDNDIDHGLILSGGENSGHFSQNIDACALAHKYPETFSWLCNIDVTNQKDLVERLTHYKALNAKGVGEFTANYRIDDPKVEAVLSACQELELPFLFHMSPKPGFNYGIVDKPGLPLLEKALIKFPKLTIVGHSQPFWYEIGGDMPMDYETRNEYPTGQVKPGGRLPELLEKYPNLYGDLSANSGGNAIIRDPEFGYAFLERFQDQLMFGTDMVNTDMHFPLGSFLDEALEKSKISKDAYEKICFKNAQRVFNLNY</sequence>
<dbReference type="Proteomes" id="UP000184251">
    <property type="component" value="Unassembled WGS sequence"/>
</dbReference>
<dbReference type="PANTHER" id="PTHR21240">
    <property type="entry name" value="2-AMINO-3-CARBOXYLMUCONATE-6-SEMIALDEHYDE DECARBOXYLASE"/>
    <property type="match status" value="1"/>
</dbReference>
<dbReference type="Pfam" id="PF04909">
    <property type="entry name" value="Amidohydro_2"/>
    <property type="match status" value="1"/>
</dbReference>
<dbReference type="AlphaFoldDB" id="A0A1M4W396"/>
<dbReference type="RefSeq" id="WP_073270125.1">
    <property type="nucleotide sequence ID" value="NZ_FQTU01000006.1"/>
</dbReference>